<sequence length="416" mass="46116">MFFNTILKIRAHWVALFITLVGAVISPAKAETVEVAVDFFPDARRPTHRAFVMRPDTACPSSQTICRDLRSRAVNFFATTQLEYLESSNNQGSIQNSPDPLIFKAPFLSRRLTVTEVGGGDSQSFDFKITGMGATVVFVGGSNSSTDWAGNWFERGLRRCTQSAASILNNTYSFFWTFSSNMSCSSGIPSTSTRFNIFRPVFTYELVAENPLYIKPGTYRGSLTYTVGATNSDIIMGRSIMEGRALVPDPILTINFTLNVRPVFRVDIPSGGNRVELQPLEGWQSWLASGRSPSKLSKNQTFNVWSTSPFTIRLECARQVQGKCALQKNGTSRHLVPFNVGVSLPSHFVDGARSRVVKRELSPRLASAETFTPTQFIERAPAMLHFEVEREHVSEMLNNAGSLYSGAVTVVWETTI</sequence>
<reference evidence="2 3" key="1">
    <citation type="submission" date="2016-10" db="EMBL/GenBank/DDBJ databases">
        <authorList>
            <person name="Varghese N."/>
            <person name="Submissions S."/>
        </authorList>
    </citation>
    <scope>NUCLEOTIDE SEQUENCE [LARGE SCALE GENOMIC DNA]</scope>
    <source>
        <strain evidence="2 3">BS2773</strain>
    </source>
</reference>
<keyword evidence="1" id="KW-0732">Signal</keyword>
<proteinExistence type="predicted"/>
<name>A0A1H4YT85_9PSED</name>
<evidence type="ECO:0000313" key="3">
    <source>
        <dbReference type="Proteomes" id="UP000182179"/>
    </source>
</evidence>
<accession>A0A1H4YT85</accession>
<dbReference type="EMBL" id="FNTS01000002">
    <property type="protein sequence ID" value="SED20957.1"/>
    <property type="molecule type" value="Genomic_DNA"/>
</dbReference>
<evidence type="ECO:0000256" key="1">
    <source>
        <dbReference type="SAM" id="SignalP"/>
    </source>
</evidence>
<organism evidence="2 3">
    <name type="scientific">Pseudomonas costantinii</name>
    <dbReference type="NCBI Taxonomy" id="168469"/>
    <lineage>
        <taxon>Bacteria</taxon>
        <taxon>Pseudomonadati</taxon>
        <taxon>Pseudomonadota</taxon>
        <taxon>Gammaproteobacteria</taxon>
        <taxon>Pseudomonadales</taxon>
        <taxon>Pseudomonadaceae</taxon>
        <taxon>Pseudomonas</taxon>
    </lineage>
</organism>
<evidence type="ECO:0000313" key="2">
    <source>
        <dbReference type="EMBL" id="SED20957.1"/>
    </source>
</evidence>
<dbReference type="Proteomes" id="UP000182179">
    <property type="component" value="Unassembled WGS sequence"/>
</dbReference>
<protein>
    <submittedName>
        <fullName evidence="2">Uncharacterized protein</fullName>
    </submittedName>
</protein>
<feature type="chain" id="PRO_5046256606" evidence="1">
    <location>
        <begin position="31"/>
        <end position="416"/>
    </location>
</feature>
<comment type="caution">
    <text evidence="2">The sequence shown here is derived from an EMBL/GenBank/DDBJ whole genome shotgun (WGS) entry which is preliminary data.</text>
</comment>
<keyword evidence="3" id="KW-1185">Reference proteome</keyword>
<feature type="signal peptide" evidence="1">
    <location>
        <begin position="1"/>
        <end position="30"/>
    </location>
</feature>
<gene>
    <name evidence="2" type="ORF">SAMN04515675_0265</name>
</gene>